<gene>
    <name evidence="12" type="primary">ND4L</name>
</gene>
<evidence type="ECO:0000256" key="2">
    <source>
        <dbReference type="ARBA" id="ARBA00010519"/>
    </source>
</evidence>
<evidence type="ECO:0000313" key="12">
    <source>
        <dbReference type="EMBL" id="QEG58715.1"/>
    </source>
</evidence>
<organism evidence="12">
    <name type="scientific">Thermistis croceocincta</name>
    <dbReference type="NCBI Taxonomy" id="2604364"/>
    <lineage>
        <taxon>Eukaryota</taxon>
        <taxon>Metazoa</taxon>
        <taxon>Ecdysozoa</taxon>
        <taxon>Arthropoda</taxon>
        <taxon>Hexapoda</taxon>
        <taxon>Insecta</taxon>
        <taxon>Pterygota</taxon>
        <taxon>Neoptera</taxon>
        <taxon>Endopterygota</taxon>
        <taxon>Coleoptera</taxon>
        <taxon>Polyphaga</taxon>
        <taxon>Cucujiformia</taxon>
        <taxon>Chrysomeloidea</taxon>
        <taxon>Cerambycidae</taxon>
        <taxon>Lamiinae</taxon>
        <taxon>Saperdini</taxon>
        <taxon>Thermistis</taxon>
    </lineage>
</organism>
<proteinExistence type="inferred from homology"/>
<evidence type="ECO:0000256" key="5">
    <source>
        <dbReference type="ARBA" id="ARBA00022967"/>
    </source>
</evidence>
<evidence type="ECO:0000256" key="6">
    <source>
        <dbReference type="ARBA" id="ARBA00022989"/>
    </source>
</evidence>
<accession>A0A5B9RS80</accession>
<comment type="similarity">
    <text evidence="2">Belongs to the complex I subunit 4L family.</text>
</comment>
<protein>
    <recommendedName>
        <fullName evidence="3">NADH-ubiquinone oxidoreductase chain 4L</fullName>
    </recommendedName>
    <alternativeName>
        <fullName evidence="9">NADH dehydrogenase subunit 4L</fullName>
    </alternativeName>
</protein>
<evidence type="ECO:0000256" key="3">
    <source>
        <dbReference type="ARBA" id="ARBA00016612"/>
    </source>
</evidence>
<evidence type="ECO:0000256" key="4">
    <source>
        <dbReference type="ARBA" id="ARBA00022692"/>
    </source>
</evidence>
<name>A0A5B9RS80_9CUCU</name>
<keyword evidence="8 11" id="KW-0472">Membrane</keyword>
<keyword evidence="7" id="KW-0520">NAD</keyword>
<evidence type="ECO:0000256" key="8">
    <source>
        <dbReference type="ARBA" id="ARBA00023136"/>
    </source>
</evidence>
<keyword evidence="4 11" id="KW-0812">Transmembrane</keyword>
<reference evidence="12" key="1">
    <citation type="journal article" date="2019" name="PeerJ">
        <title>The complete mitochondrial genomes of five longicorn beetles (Coleoptera: Cerambycidae) and phylogenetic relationships within Cerambycidae.</title>
        <authorList>
            <person name="Wang J."/>
            <person name="Dai X.Y."/>
            <person name="Xu X.D."/>
            <person name="Zhang Z.Y."/>
            <person name="Yu D.N."/>
            <person name="Storey K.B."/>
            <person name="Zhang J.Y."/>
        </authorList>
    </citation>
    <scope>NUCLEOTIDE SEQUENCE</scope>
</reference>
<geneLocation type="mitochondrion" evidence="12"/>
<dbReference type="GeneID" id="41796757"/>
<dbReference type="Gene3D" id="1.10.287.3510">
    <property type="match status" value="1"/>
</dbReference>
<sequence>MLIYLGMSVVLILSGMLAYSLKRKHLLIMLLSLEFIVISNYLNMYLYFSQIGLEYFFLMFFLTMSVWEGVLGLAILVLMVCTHGNDYIFFFFALW</sequence>
<keyword evidence="6 11" id="KW-1133">Transmembrane helix</keyword>
<comment type="subcellular location">
    <subcellularLocation>
        <location evidence="1">Membrane</location>
        <topology evidence="1">Multi-pass membrane protein</topology>
    </subcellularLocation>
</comment>
<keyword evidence="12" id="KW-0496">Mitochondrion</keyword>
<feature type="transmembrane region" description="Helical" evidence="11">
    <location>
        <begin position="55"/>
        <end position="80"/>
    </location>
</feature>
<dbReference type="EMBL" id="MK863511">
    <property type="protein sequence ID" value="QEG58715.1"/>
    <property type="molecule type" value="Genomic_DNA"/>
</dbReference>
<keyword evidence="5" id="KW-1278">Translocase</keyword>
<dbReference type="InterPro" id="IPR039428">
    <property type="entry name" value="NUOK/Mnh_C1-like"/>
</dbReference>
<dbReference type="RefSeq" id="YP_009691909.1">
    <property type="nucleotide sequence ID" value="NC_044700.1"/>
</dbReference>
<feature type="transmembrane region" description="Helical" evidence="11">
    <location>
        <begin position="28"/>
        <end position="48"/>
    </location>
</feature>
<evidence type="ECO:0000256" key="9">
    <source>
        <dbReference type="ARBA" id="ARBA00031586"/>
    </source>
</evidence>
<dbReference type="AlphaFoldDB" id="A0A5B9RS80"/>
<comment type="catalytic activity">
    <reaction evidence="10">
        <text>a ubiquinone + NADH + 5 H(+)(in) = a ubiquinol + NAD(+) + 4 H(+)(out)</text>
        <dbReference type="Rhea" id="RHEA:29091"/>
        <dbReference type="Rhea" id="RHEA-COMP:9565"/>
        <dbReference type="Rhea" id="RHEA-COMP:9566"/>
        <dbReference type="ChEBI" id="CHEBI:15378"/>
        <dbReference type="ChEBI" id="CHEBI:16389"/>
        <dbReference type="ChEBI" id="CHEBI:17976"/>
        <dbReference type="ChEBI" id="CHEBI:57540"/>
        <dbReference type="ChEBI" id="CHEBI:57945"/>
        <dbReference type="EC" id="7.1.1.2"/>
    </reaction>
</comment>
<evidence type="ECO:0000256" key="10">
    <source>
        <dbReference type="ARBA" id="ARBA00049551"/>
    </source>
</evidence>
<dbReference type="GO" id="GO:0016020">
    <property type="term" value="C:membrane"/>
    <property type="evidence" value="ECO:0007669"/>
    <property type="project" value="UniProtKB-SubCell"/>
</dbReference>
<evidence type="ECO:0000256" key="1">
    <source>
        <dbReference type="ARBA" id="ARBA00004141"/>
    </source>
</evidence>
<evidence type="ECO:0000256" key="11">
    <source>
        <dbReference type="SAM" id="Phobius"/>
    </source>
</evidence>
<evidence type="ECO:0000256" key="7">
    <source>
        <dbReference type="ARBA" id="ARBA00023027"/>
    </source>
</evidence>
<dbReference type="CTD" id="4539"/>
<dbReference type="GO" id="GO:0008137">
    <property type="term" value="F:NADH dehydrogenase (ubiquinone) activity"/>
    <property type="evidence" value="ECO:0007669"/>
    <property type="project" value="UniProtKB-EC"/>
</dbReference>
<dbReference type="Pfam" id="PF00420">
    <property type="entry name" value="Oxidored_q2"/>
    <property type="match status" value="1"/>
</dbReference>